<dbReference type="PANTHER" id="PTHR15955">
    <property type="entry name" value="RWD DOMAIN CONTAINING PROTEIN 2"/>
    <property type="match status" value="1"/>
</dbReference>
<accession>A0A165C1T7</accession>
<name>A0A165C1T7_9APHY</name>
<evidence type="ECO:0000313" key="2">
    <source>
        <dbReference type="EMBL" id="KZT02047.1"/>
    </source>
</evidence>
<dbReference type="InterPro" id="IPR010541">
    <property type="entry name" value="Prp3_C"/>
</dbReference>
<dbReference type="AlphaFoldDB" id="A0A165C1T7"/>
<sequence>MLSRQLEELNLLRCSLLPGEKLIFVPSSNNADLSWSDLLDSYSENNIGPESERRTSEAVKSLQPVHFQIRADNSDTYFDVELSSYDGSSLEESRVTVSVKGEHLGRRDQERWQSIIKDKLGELQDSEYPIYELISTHLLPLLHTECASEETSPPNQEPTDVQHGTAPRYHALLTSHHLKSPNKRRSLQQWHNELSLTGFAKVGHPGVIYAEGEQAQVEQFVANVKAMQWLALRVRFVEPLPESENRTEQERRNTEKGSWKEFEKIGDVVEEMRRLRREKHVVEMGIGSAGNTPSR</sequence>
<dbReference type="Pfam" id="PF06544">
    <property type="entry name" value="Prp3_C"/>
    <property type="match status" value="1"/>
</dbReference>
<dbReference type="GeneID" id="63828384"/>
<dbReference type="InterPro" id="IPR017359">
    <property type="entry name" value="Phi-like"/>
</dbReference>
<evidence type="ECO:0000313" key="3">
    <source>
        <dbReference type="Proteomes" id="UP000076871"/>
    </source>
</evidence>
<organism evidence="2 3">
    <name type="scientific">Laetiporus sulphureus 93-53</name>
    <dbReference type="NCBI Taxonomy" id="1314785"/>
    <lineage>
        <taxon>Eukaryota</taxon>
        <taxon>Fungi</taxon>
        <taxon>Dikarya</taxon>
        <taxon>Basidiomycota</taxon>
        <taxon>Agaricomycotina</taxon>
        <taxon>Agaricomycetes</taxon>
        <taxon>Polyporales</taxon>
        <taxon>Laetiporus</taxon>
    </lineage>
</organism>
<dbReference type="STRING" id="1314785.A0A165C1T7"/>
<evidence type="ECO:0000259" key="1">
    <source>
        <dbReference type="Pfam" id="PF06544"/>
    </source>
</evidence>
<dbReference type="InterPro" id="IPR059181">
    <property type="entry name" value="RWDD2A-B_C"/>
</dbReference>
<protein>
    <recommendedName>
        <fullName evidence="1">Small nuclear ribonucleoprotein Prp3 C-terminal domain-containing protein</fullName>
    </recommendedName>
</protein>
<dbReference type="PANTHER" id="PTHR15955:SF8">
    <property type="entry name" value="RWD DOMAIN-CONTAINING PROTEIN 2B-RELATED"/>
    <property type="match status" value="1"/>
</dbReference>
<feature type="domain" description="Small nuclear ribonucleoprotein Prp3 C-terminal" evidence="1">
    <location>
        <begin position="173"/>
        <end position="254"/>
    </location>
</feature>
<gene>
    <name evidence="2" type="ORF">LAESUDRAFT_745174</name>
</gene>
<reference evidence="2 3" key="1">
    <citation type="journal article" date="2016" name="Mol. Biol. Evol.">
        <title>Comparative Genomics of Early-Diverging Mushroom-Forming Fungi Provides Insights into the Origins of Lignocellulose Decay Capabilities.</title>
        <authorList>
            <person name="Nagy L.G."/>
            <person name="Riley R."/>
            <person name="Tritt A."/>
            <person name="Adam C."/>
            <person name="Daum C."/>
            <person name="Floudas D."/>
            <person name="Sun H."/>
            <person name="Yadav J.S."/>
            <person name="Pangilinan J."/>
            <person name="Larsson K.H."/>
            <person name="Matsuura K."/>
            <person name="Barry K."/>
            <person name="Labutti K."/>
            <person name="Kuo R."/>
            <person name="Ohm R.A."/>
            <person name="Bhattacharya S.S."/>
            <person name="Shirouzu T."/>
            <person name="Yoshinaga Y."/>
            <person name="Martin F.M."/>
            <person name="Grigoriev I.V."/>
            <person name="Hibbett D.S."/>
        </authorList>
    </citation>
    <scope>NUCLEOTIDE SEQUENCE [LARGE SCALE GENOMIC DNA]</scope>
    <source>
        <strain evidence="2 3">93-53</strain>
    </source>
</reference>
<keyword evidence="3" id="KW-1185">Reference proteome</keyword>
<dbReference type="Proteomes" id="UP000076871">
    <property type="component" value="Unassembled WGS sequence"/>
</dbReference>
<dbReference type="OrthoDB" id="432412at2759"/>
<dbReference type="CDD" id="cd24163">
    <property type="entry name" value="RWDD2_C"/>
    <property type="match status" value="1"/>
</dbReference>
<dbReference type="EMBL" id="KV427656">
    <property type="protein sequence ID" value="KZT02047.1"/>
    <property type="molecule type" value="Genomic_DNA"/>
</dbReference>
<dbReference type="InParanoid" id="A0A165C1T7"/>
<proteinExistence type="predicted"/>
<dbReference type="RefSeq" id="XP_040759787.1">
    <property type="nucleotide sequence ID" value="XM_040911356.1"/>
</dbReference>